<geneLocation type="plasmid" evidence="3">
    <name>pr1cp2</name>
</geneLocation>
<evidence type="ECO:0000313" key="2">
    <source>
        <dbReference type="EMBL" id="ANS32645.1"/>
    </source>
</evidence>
<gene>
    <name evidence="2" type="ORF">R1CP_40325</name>
</gene>
<dbReference type="AlphaFoldDB" id="A0A1B1KJ58"/>
<evidence type="ECO:0000256" key="1">
    <source>
        <dbReference type="SAM" id="Phobius"/>
    </source>
</evidence>
<keyword evidence="2" id="KW-0614">Plasmid</keyword>
<reference evidence="2 3" key="1">
    <citation type="submission" date="2014-07" db="EMBL/GenBank/DDBJ databases">
        <authorList>
            <person name="Zhang J.E."/>
            <person name="Yang H."/>
            <person name="Guo J."/>
            <person name="Deng Z."/>
            <person name="Luo H."/>
            <person name="Luo M."/>
            <person name="Zhao B."/>
        </authorList>
    </citation>
    <scope>NUCLEOTIDE SEQUENCE [LARGE SCALE GENOMIC DNA]</scope>
    <source>
        <strain evidence="2 3">1CP</strain>
        <plasmid evidence="3">Plasmid pr1cp2</plasmid>
    </source>
</reference>
<name>A0A1B1KJ58_RHOOP</name>
<keyword evidence="1" id="KW-1133">Transmembrane helix</keyword>
<sequence length="49" mass="5331">MIRSEKLLDAPPTLVAAGVALSVWSPIFFLVWALRSATGKSFPDQEGTR</sequence>
<feature type="transmembrane region" description="Helical" evidence="1">
    <location>
        <begin position="14"/>
        <end position="34"/>
    </location>
</feature>
<accession>A0A1B1KJ58</accession>
<proteinExistence type="predicted"/>
<evidence type="ECO:0000313" key="3">
    <source>
        <dbReference type="Proteomes" id="UP000186108"/>
    </source>
</evidence>
<organism evidence="2 3">
    <name type="scientific">Rhodococcus opacus</name>
    <name type="common">Nocardia opaca</name>
    <dbReference type="NCBI Taxonomy" id="37919"/>
    <lineage>
        <taxon>Bacteria</taxon>
        <taxon>Bacillati</taxon>
        <taxon>Actinomycetota</taxon>
        <taxon>Actinomycetes</taxon>
        <taxon>Mycobacteriales</taxon>
        <taxon>Nocardiaceae</taxon>
        <taxon>Rhodococcus</taxon>
    </lineage>
</organism>
<protein>
    <submittedName>
        <fullName evidence="2">Putative membrane protein</fullName>
    </submittedName>
</protein>
<keyword evidence="1" id="KW-0472">Membrane</keyword>
<dbReference type="Proteomes" id="UP000186108">
    <property type="component" value="Plasmid pR1CP2"/>
</dbReference>
<dbReference type="RefSeq" id="WP_155773138.1">
    <property type="nucleotide sequence ID" value="NZ_CP009113.1"/>
</dbReference>
<keyword evidence="1" id="KW-0812">Transmembrane</keyword>
<dbReference type="EMBL" id="CP009113">
    <property type="protein sequence ID" value="ANS32645.1"/>
    <property type="molecule type" value="Genomic_DNA"/>
</dbReference>